<accession>A0AA39IWK0</accession>
<dbReference type="AlphaFoldDB" id="A0AA39IWK0"/>
<protein>
    <recommendedName>
        <fullName evidence="4">Heterokaryon incompatibility domain-containing protein</fullName>
    </recommendedName>
</protein>
<feature type="compositionally biased region" description="Low complexity" evidence="1">
    <location>
        <begin position="127"/>
        <end position="137"/>
    </location>
</feature>
<evidence type="ECO:0000313" key="2">
    <source>
        <dbReference type="EMBL" id="KAK0431826.1"/>
    </source>
</evidence>
<gene>
    <name evidence="2" type="ORF">EV421DRAFT_1911535</name>
</gene>
<feature type="compositionally biased region" description="Basic and acidic residues" evidence="1">
    <location>
        <begin position="91"/>
        <end position="109"/>
    </location>
</feature>
<feature type="compositionally biased region" description="Polar residues" evidence="1">
    <location>
        <begin position="79"/>
        <end position="90"/>
    </location>
</feature>
<dbReference type="Proteomes" id="UP001175226">
    <property type="component" value="Unassembled WGS sequence"/>
</dbReference>
<evidence type="ECO:0000313" key="3">
    <source>
        <dbReference type="Proteomes" id="UP001175226"/>
    </source>
</evidence>
<dbReference type="EMBL" id="JAUEPT010000106">
    <property type="protein sequence ID" value="KAK0431826.1"/>
    <property type="molecule type" value="Genomic_DNA"/>
</dbReference>
<comment type="caution">
    <text evidence="2">The sequence shown here is derived from an EMBL/GenBank/DDBJ whole genome shotgun (WGS) entry which is preliminary data.</text>
</comment>
<sequence length="747" mass="85567">MEAHEASEHEYEIDVVQERWSMQSIGNELDVLTTDYPYIQGSGRQWEIDQSKTLYQSLHSGVKSIWSRLRSIISIIQTAKPSSPDGTSKTDQNHNADAPRSEPQEERPHQCRSTAEDVSPGLEITPDSSSDSTSAKSTSESFCVDDFLEYCEYEGVRQLANERWIQHITLPQVTISAFTEVGRAESTISVPKQRFYTGRNPVIPSALADTPCATFGVQGVLDQLNATLSTAYTLDIPSLSSVLEDAIKRNYDFGTAYGRLRQMQFNSCVTLQDELIRLEEKDREVRRDALVDNIIINPELPPRRVWDLYSNRVVPWWSTGMHQDWQDRRNLWNWRHGHRDSWFPAVWPQPISHAWIDKADRVKMWTSINGKEWPVSIPKDADLDLIRIEMLNLGAEYTWLDVLCLRQEGGPREDLCVEEWKLDVPTIGYVYGNIQAQQKVVWYLSGLGRPLSLKAGDLDSDRCWFRRVWTLQETGWERIIAGDTPDGPMHAKPIDGDGNYEEEILTRFHKNLKSVESAWGVFPALAAMQKWVSTNPVDKVTGLSFRLLTGQIPAYYESQSLEDAWNALVDTMNTFNQYKLLFLYPEPGTAGKKWRPSWEQAMTRHLPKDDIPFTITIGGHDKGDVDWHCWVAYIERGFVQGLSVGGAEGVDRHGELTVEDSDGTKHTIKIIATHQYPIPEDTYVLLHDPLAWKDIKREPDEVQHWVVGQRQPQQSFEKLSVFKITDWDEIERLESLSVKEHVDIVLE</sequence>
<organism evidence="2 3">
    <name type="scientific">Armillaria borealis</name>
    <dbReference type="NCBI Taxonomy" id="47425"/>
    <lineage>
        <taxon>Eukaryota</taxon>
        <taxon>Fungi</taxon>
        <taxon>Dikarya</taxon>
        <taxon>Basidiomycota</taxon>
        <taxon>Agaricomycotina</taxon>
        <taxon>Agaricomycetes</taxon>
        <taxon>Agaricomycetidae</taxon>
        <taxon>Agaricales</taxon>
        <taxon>Marasmiineae</taxon>
        <taxon>Physalacriaceae</taxon>
        <taxon>Armillaria</taxon>
    </lineage>
</organism>
<name>A0AA39IWK0_9AGAR</name>
<reference evidence="2" key="1">
    <citation type="submission" date="2023-06" db="EMBL/GenBank/DDBJ databases">
        <authorList>
            <consortium name="Lawrence Berkeley National Laboratory"/>
            <person name="Ahrendt S."/>
            <person name="Sahu N."/>
            <person name="Indic B."/>
            <person name="Wong-Bajracharya J."/>
            <person name="Merenyi Z."/>
            <person name="Ke H.-M."/>
            <person name="Monk M."/>
            <person name="Kocsube S."/>
            <person name="Drula E."/>
            <person name="Lipzen A."/>
            <person name="Balint B."/>
            <person name="Henrissat B."/>
            <person name="Andreopoulos B."/>
            <person name="Martin F.M."/>
            <person name="Harder C.B."/>
            <person name="Rigling D."/>
            <person name="Ford K.L."/>
            <person name="Foster G.D."/>
            <person name="Pangilinan J."/>
            <person name="Papanicolaou A."/>
            <person name="Barry K."/>
            <person name="LaButti K."/>
            <person name="Viragh M."/>
            <person name="Koriabine M."/>
            <person name="Yan M."/>
            <person name="Riley R."/>
            <person name="Champramary S."/>
            <person name="Plett K.L."/>
            <person name="Tsai I.J."/>
            <person name="Slot J."/>
            <person name="Sipos G."/>
            <person name="Plett J."/>
            <person name="Nagy L.G."/>
            <person name="Grigoriev I.V."/>
        </authorList>
    </citation>
    <scope>NUCLEOTIDE SEQUENCE</scope>
    <source>
        <strain evidence="2">FPL87.14</strain>
    </source>
</reference>
<proteinExistence type="predicted"/>
<evidence type="ECO:0000256" key="1">
    <source>
        <dbReference type="SAM" id="MobiDB-lite"/>
    </source>
</evidence>
<keyword evidence="3" id="KW-1185">Reference proteome</keyword>
<feature type="region of interest" description="Disordered" evidence="1">
    <location>
        <begin position="79"/>
        <end position="137"/>
    </location>
</feature>
<evidence type="ECO:0008006" key="4">
    <source>
        <dbReference type="Google" id="ProtNLM"/>
    </source>
</evidence>